<evidence type="ECO:0000256" key="6">
    <source>
        <dbReference type="ARBA" id="ARBA00023315"/>
    </source>
</evidence>
<gene>
    <name evidence="10" type="ORF">ABL78_6842</name>
</gene>
<dbReference type="InterPro" id="IPR001594">
    <property type="entry name" value="Palmitoyltrfase_DHHC"/>
</dbReference>
<evidence type="ECO:0000313" key="11">
    <source>
        <dbReference type="Proteomes" id="UP000038009"/>
    </source>
</evidence>
<dbReference type="EMBL" id="LJSK01000289">
    <property type="protein sequence ID" value="KPI84105.1"/>
    <property type="molecule type" value="Genomic_DNA"/>
</dbReference>
<comment type="similarity">
    <text evidence="7">Belongs to the DHHC palmitoyltransferase family.</text>
</comment>
<dbReference type="GO" id="GO:0019706">
    <property type="term" value="F:protein-cysteine S-palmitoyltransferase activity"/>
    <property type="evidence" value="ECO:0007669"/>
    <property type="project" value="UniProtKB-EC"/>
</dbReference>
<feature type="transmembrane region" description="Helical" evidence="7">
    <location>
        <begin position="599"/>
        <end position="619"/>
    </location>
</feature>
<keyword evidence="6 7" id="KW-0012">Acyltransferase</keyword>
<comment type="subcellular location">
    <subcellularLocation>
        <location evidence="1">Membrane</location>
        <topology evidence="1">Multi-pass membrane protein</topology>
    </subcellularLocation>
</comment>
<feature type="region of interest" description="Disordered" evidence="8">
    <location>
        <begin position="235"/>
        <end position="264"/>
    </location>
</feature>
<organism evidence="10 11">
    <name type="scientific">Leptomonas seymouri</name>
    <dbReference type="NCBI Taxonomy" id="5684"/>
    <lineage>
        <taxon>Eukaryota</taxon>
        <taxon>Discoba</taxon>
        <taxon>Euglenozoa</taxon>
        <taxon>Kinetoplastea</taxon>
        <taxon>Metakinetoplastina</taxon>
        <taxon>Trypanosomatida</taxon>
        <taxon>Trypanosomatidae</taxon>
        <taxon>Leishmaniinae</taxon>
        <taxon>Leptomonas</taxon>
    </lineage>
</organism>
<accession>A0A0N1I0A6</accession>
<evidence type="ECO:0000256" key="7">
    <source>
        <dbReference type="RuleBase" id="RU079119"/>
    </source>
</evidence>
<evidence type="ECO:0000256" key="8">
    <source>
        <dbReference type="SAM" id="MobiDB-lite"/>
    </source>
</evidence>
<feature type="transmembrane region" description="Helical" evidence="7">
    <location>
        <begin position="423"/>
        <end position="446"/>
    </location>
</feature>
<comment type="caution">
    <text evidence="10">The sequence shown here is derived from an EMBL/GenBank/DDBJ whole genome shotgun (WGS) entry which is preliminary data.</text>
</comment>
<evidence type="ECO:0000256" key="2">
    <source>
        <dbReference type="ARBA" id="ARBA00022679"/>
    </source>
</evidence>
<feature type="domain" description="Palmitoyltransferase DHHC" evidence="9">
    <location>
        <begin position="378"/>
        <end position="530"/>
    </location>
</feature>
<dbReference type="VEuPathDB" id="TriTrypDB:Lsey_0289_0060"/>
<dbReference type="PROSITE" id="PS50216">
    <property type="entry name" value="DHHC"/>
    <property type="match status" value="1"/>
</dbReference>
<evidence type="ECO:0000256" key="3">
    <source>
        <dbReference type="ARBA" id="ARBA00022692"/>
    </source>
</evidence>
<protein>
    <recommendedName>
        <fullName evidence="7">Palmitoyltransferase</fullName>
        <ecNumber evidence="7">2.3.1.225</ecNumber>
    </recommendedName>
</protein>
<dbReference type="AlphaFoldDB" id="A0A0N1I0A6"/>
<keyword evidence="4 7" id="KW-1133">Transmembrane helix</keyword>
<evidence type="ECO:0000256" key="4">
    <source>
        <dbReference type="ARBA" id="ARBA00022989"/>
    </source>
</evidence>
<keyword evidence="11" id="KW-1185">Reference proteome</keyword>
<dbReference type="Proteomes" id="UP000038009">
    <property type="component" value="Unassembled WGS sequence"/>
</dbReference>
<feature type="transmembrane region" description="Helical" evidence="7">
    <location>
        <begin position="488"/>
        <end position="515"/>
    </location>
</feature>
<comment type="domain">
    <text evidence="7">The DHHC domain is required for palmitoyltransferase activity.</text>
</comment>
<feature type="compositionally biased region" description="Polar residues" evidence="8">
    <location>
        <begin position="248"/>
        <end position="262"/>
    </location>
</feature>
<feature type="region of interest" description="Disordered" evidence="8">
    <location>
        <begin position="120"/>
        <end position="153"/>
    </location>
</feature>
<dbReference type="PANTHER" id="PTHR12246">
    <property type="entry name" value="PALMITOYLTRANSFERASE ZDHHC16"/>
    <property type="match status" value="1"/>
</dbReference>
<evidence type="ECO:0000259" key="9">
    <source>
        <dbReference type="Pfam" id="PF01529"/>
    </source>
</evidence>
<name>A0A0N1I0A6_LEPSE</name>
<evidence type="ECO:0000256" key="1">
    <source>
        <dbReference type="ARBA" id="ARBA00004141"/>
    </source>
</evidence>
<feature type="transmembrane region" description="Helical" evidence="7">
    <location>
        <begin position="39"/>
        <end position="63"/>
    </location>
</feature>
<dbReference type="Pfam" id="PF01529">
    <property type="entry name" value="DHHC"/>
    <property type="match status" value="1"/>
</dbReference>
<sequence length="649" mass="72680">MDNGELLSYTLKRRGFLAMWLMLQQRWHAFSFGSSVRGLSWMIIVLGMVLVTITVVTTARNVVPVLTTPGTRPYYLLQSLVLVVSFNICLNYFCATAFSRRVGMAPADYVYRDPYGEDPAAVPYDDSNENESEEEEQLTAAVSGSAHPLDHTQPHLQPLQHRQVDVYKDGACQLEAGSSHVMAHTVGEWPPYPGNGLPLQAATGASLRKAPPATMTPVPQRPRGIQVVRVFGEEPPSTAARHSREHANGSQRASALPSSSNYPRVDNVMSEAEEENGEDERGTAAGASPPFLVSTRLSRCINHCWLLLLSAATGNRLRRTPLHACSNHCSRFSCARCCDAPPSTVADPSVLRELELLACTAERFGARQRSFRVLDAPRRYCSHCRRLKAPREHHCAICNECVAKMDHHCPWINNCVDAENQRYFILFISWLWIGTLLATAFIGYGVTRQQRYTARRELLYRQWLRSPAKEPLARELQNLRMPYGPSGVLLTSYPTIMVLGISITMLLCMTFFMYFNRRLVLENTTVIESIYVDEKRRHAYRFTGSVYRSPYDLGRWLNFLDMFSTVGDPFVKAVAESMPSQRAGSAGPPARLGTHQRGLLARFIMVVSRVGLVLWLVAFPTFRSTHSDGVHYTTFDALASGEQTSLLQP</sequence>
<evidence type="ECO:0000256" key="5">
    <source>
        <dbReference type="ARBA" id="ARBA00023136"/>
    </source>
</evidence>
<dbReference type="OMA" id="CAICNEC"/>
<dbReference type="GO" id="GO:0016020">
    <property type="term" value="C:membrane"/>
    <property type="evidence" value="ECO:0007669"/>
    <property type="project" value="UniProtKB-SubCell"/>
</dbReference>
<feature type="compositionally biased region" description="Acidic residues" evidence="8">
    <location>
        <begin position="126"/>
        <end position="137"/>
    </location>
</feature>
<dbReference type="InterPro" id="IPR039859">
    <property type="entry name" value="PFA4/ZDH16/20/ERF2-like"/>
</dbReference>
<evidence type="ECO:0000313" key="10">
    <source>
        <dbReference type="EMBL" id="KPI84105.1"/>
    </source>
</evidence>
<keyword evidence="2 7" id="KW-0808">Transferase</keyword>
<keyword evidence="5 7" id="KW-0472">Membrane</keyword>
<keyword evidence="3 7" id="KW-0812">Transmembrane</keyword>
<dbReference type="EC" id="2.3.1.225" evidence="7"/>
<proteinExistence type="inferred from homology"/>
<feature type="transmembrane region" description="Helical" evidence="7">
    <location>
        <begin position="75"/>
        <end position="93"/>
    </location>
</feature>
<reference evidence="10 11" key="1">
    <citation type="journal article" date="2015" name="PLoS Pathog.">
        <title>Leptomonas seymouri: Adaptations to the Dixenous Life Cycle Analyzed by Genome Sequencing, Transcriptome Profiling and Co-infection with Leishmania donovani.</title>
        <authorList>
            <person name="Kraeva N."/>
            <person name="Butenko A."/>
            <person name="Hlavacova J."/>
            <person name="Kostygov A."/>
            <person name="Myskova J."/>
            <person name="Grybchuk D."/>
            <person name="Lestinova T."/>
            <person name="Votypka J."/>
            <person name="Volf P."/>
            <person name="Opperdoes F."/>
            <person name="Flegontov P."/>
            <person name="Lukes J."/>
            <person name="Yurchenko V."/>
        </authorList>
    </citation>
    <scope>NUCLEOTIDE SEQUENCE [LARGE SCALE GENOMIC DNA]</scope>
    <source>
        <strain evidence="10 11">ATCC 30220</strain>
    </source>
</reference>
<dbReference type="OrthoDB" id="9909019at2759"/>
<comment type="catalytic activity">
    <reaction evidence="7">
        <text>L-cysteinyl-[protein] + hexadecanoyl-CoA = S-hexadecanoyl-L-cysteinyl-[protein] + CoA</text>
        <dbReference type="Rhea" id="RHEA:36683"/>
        <dbReference type="Rhea" id="RHEA-COMP:10131"/>
        <dbReference type="Rhea" id="RHEA-COMP:11032"/>
        <dbReference type="ChEBI" id="CHEBI:29950"/>
        <dbReference type="ChEBI" id="CHEBI:57287"/>
        <dbReference type="ChEBI" id="CHEBI:57379"/>
        <dbReference type="ChEBI" id="CHEBI:74151"/>
        <dbReference type="EC" id="2.3.1.225"/>
    </reaction>
</comment>